<dbReference type="HOGENOM" id="CLU_2807964_0_0_4"/>
<evidence type="ECO:0000313" key="2">
    <source>
        <dbReference type="EMBL" id="EGF06041.1"/>
    </source>
</evidence>
<dbReference type="AlphaFoldDB" id="F2BGR2"/>
<dbReference type="Proteomes" id="UP000004105">
    <property type="component" value="Unassembled WGS sequence"/>
</dbReference>
<reference evidence="2 3" key="1">
    <citation type="submission" date="2011-02" db="EMBL/GenBank/DDBJ databases">
        <authorList>
            <person name="Muzny D."/>
            <person name="Qin X."/>
            <person name="Deng J."/>
            <person name="Jiang H."/>
            <person name="Liu Y."/>
            <person name="Qu J."/>
            <person name="Song X.-Z."/>
            <person name="Zhang L."/>
            <person name="Thornton R."/>
            <person name="Coyle M."/>
            <person name="Francisco L."/>
            <person name="Jackson L."/>
            <person name="Javaid M."/>
            <person name="Korchina V."/>
            <person name="Kovar C."/>
            <person name="Mata R."/>
            <person name="Mathew T."/>
            <person name="Ngo R."/>
            <person name="Nguyen L."/>
            <person name="Nguyen N."/>
            <person name="Okwuonu G."/>
            <person name="Ongeri F."/>
            <person name="Pham C."/>
            <person name="Simmons D."/>
            <person name="Wilczek-Boney K."/>
            <person name="Hale W."/>
            <person name="Jakkamsetti A."/>
            <person name="Pham P."/>
            <person name="Ruth R."/>
            <person name="San Lucas F."/>
            <person name="Warren J."/>
            <person name="Zhang J."/>
            <person name="Zhao Z."/>
            <person name="Zhou C."/>
            <person name="Zhu D."/>
            <person name="Lee S."/>
            <person name="Bess C."/>
            <person name="Blankenburg K."/>
            <person name="Forbes L."/>
            <person name="Fu Q."/>
            <person name="Gubbala S."/>
            <person name="Hirani K."/>
            <person name="Jayaseelan J.C."/>
            <person name="Lara F."/>
            <person name="Munidasa M."/>
            <person name="Palculict T."/>
            <person name="Patil S."/>
            <person name="Pu L.-L."/>
            <person name="Saada N."/>
            <person name="Tang L."/>
            <person name="Weissenberger G."/>
            <person name="Zhu Y."/>
            <person name="Hemphill L."/>
            <person name="Shang Y."/>
            <person name="Youmans B."/>
            <person name="Ayvaz T."/>
            <person name="Ross M."/>
            <person name="Santibanez J."/>
            <person name="Aqrawi P."/>
            <person name="Gross S."/>
            <person name="Joshi V."/>
            <person name="Fowler G."/>
            <person name="Nazareth L."/>
            <person name="Reid J."/>
            <person name="Worley K."/>
            <person name="Petrosino J."/>
            <person name="Highlander S."/>
            <person name="Gibbs R."/>
        </authorList>
    </citation>
    <scope>NUCLEOTIDE SEQUENCE [LARGE SCALE GENOMIC DNA]</scope>
    <source>
        <strain evidence="2 3">ATCC BAA-1200</strain>
    </source>
</reference>
<name>F2BGR2_9NEIS</name>
<protein>
    <submittedName>
        <fullName evidence="2">Cytochrome c</fullName>
    </submittedName>
</protein>
<dbReference type="EMBL" id="AFAY01000056">
    <property type="protein sequence ID" value="EGF06041.1"/>
    <property type="molecule type" value="Genomic_DNA"/>
</dbReference>
<comment type="caution">
    <text evidence="2">The sequence shown here is derived from an EMBL/GenBank/DDBJ whole genome shotgun (WGS) entry which is preliminary data.</text>
</comment>
<feature type="region of interest" description="Disordered" evidence="1">
    <location>
        <begin position="1"/>
        <end position="28"/>
    </location>
</feature>
<organism evidence="2 3">
    <name type="scientific">Neisseria bacilliformis ATCC BAA-1200</name>
    <dbReference type="NCBI Taxonomy" id="888742"/>
    <lineage>
        <taxon>Bacteria</taxon>
        <taxon>Pseudomonadati</taxon>
        <taxon>Pseudomonadota</taxon>
        <taxon>Betaproteobacteria</taxon>
        <taxon>Neisseriales</taxon>
        <taxon>Neisseriaceae</taxon>
        <taxon>Neisseria</taxon>
    </lineage>
</organism>
<evidence type="ECO:0000313" key="3">
    <source>
        <dbReference type="Proteomes" id="UP000004105"/>
    </source>
</evidence>
<sequence>MPDRKRQIGKTSGINARPTLPAADVSERPSEKVKPAFQMAFCRVCRVCGASHARDCGFFGEIYGSVQ</sequence>
<accession>F2BGR2</accession>
<evidence type="ECO:0000256" key="1">
    <source>
        <dbReference type="SAM" id="MobiDB-lite"/>
    </source>
</evidence>
<proteinExistence type="predicted"/>
<gene>
    <name evidence="2" type="ORF">HMPREF9123_2919</name>
</gene>
<keyword evidence="3" id="KW-1185">Reference proteome</keyword>